<sequence length="517" mass="58366">MSARKLNMKLKSAYSRITLNRLTAAFFLFSFIHCFSQGIIQSLLFTVDAEYNALVYTIVKPVHTGIPAANITFLDGPPGRLQLDRLRLMMCNDIPHGQVTYPCIEVFNSKAVLSSQNTTVLKNWQNGIDVASNREDPFNIARITGVTLTTHGSPPITLSLQCTQTLVHPEQIFQNFRREDVTLILIQFWLLAISTLAIVNDSVPHTLAVLITRGLITGWSIYAVWRTQYYKDIFQEIISKPGTPCSLELFSPYFQTRTAYEIADLVLSCTALVTACCLSWTLLRSFKCVGAPEKINRINKFFMALLACLQLEAFVLVAAMGLWIDVLIKTAIAKISAHSTIYLGLFIITTILLLPWITMGWYAIQREMKKTMAAFLLVAFLITLGWLIMFYSIVYRWTFVQWPFLGCFTVASLILLVASIALGVICRLNFGKGLAEYLRAEAALASSNFAPEIFSHDEEKQISPLKEKQTDFEESVATFYIPELHSNATIEERKDLAFVRPPRNDSPQYNVPFNKPF</sequence>
<dbReference type="OrthoDB" id="3263941at2759"/>
<keyword evidence="1" id="KW-0812">Transmembrane</keyword>
<feature type="transmembrane region" description="Helical" evidence="1">
    <location>
        <begin position="181"/>
        <end position="199"/>
    </location>
</feature>
<accession>A0A5C3LZ03</accession>
<feature type="transmembrane region" description="Helical" evidence="1">
    <location>
        <begin position="262"/>
        <end position="283"/>
    </location>
</feature>
<proteinExistence type="predicted"/>
<dbReference type="PANTHER" id="PTHR34391">
    <property type="entry name" value="UPF0658 GOLGI APPARATUS MEMBRANE PROTEIN C1952.10C-RELATED"/>
    <property type="match status" value="1"/>
</dbReference>
<reference evidence="2 3" key="1">
    <citation type="journal article" date="2019" name="Nat. Ecol. Evol.">
        <title>Megaphylogeny resolves global patterns of mushroom evolution.</title>
        <authorList>
            <person name="Varga T."/>
            <person name="Krizsan K."/>
            <person name="Foldi C."/>
            <person name="Dima B."/>
            <person name="Sanchez-Garcia M."/>
            <person name="Sanchez-Ramirez S."/>
            <person name="Szollosi G.J."/>
            <person name="Szarkandi J.G."/>
            <person name="Papp V."/>
            <person name="Albert L."/>
            <person name="Andreopoulos W."/>
            <person name="Angelini C."/>
            <person name="Antonin V."/>
            <person name="Barry K.W."/>
            <person name="Bougher N.L."/>
            <person name="Buchanan P."/>
            <person name="Buyck B."/>
            <person name="Bense V."/>
            <person name="Catcheside P."/>
            <person name="Chovatia M."/>
            <person name="Cooper J."/>
            <person name="Damon W."/>
            <person name="Desjardin D."/>
            <person name="Finy P."/>
            <person name="Geml J."/>
            <person name="Haridas S."/>
            <person name="Hughes K."/>
            <person name="Justo A."/>
            <person name="Karasinski D."/>
            <person name="Kautmanova I."/>
            <person name="Kiss B."/>
            <person name="Kocsube S."/>
            <person name="Kotiranta H."/>
            <person name="LaButti K.M."/>
            <person name="Lechner B.E."/>
            <person name="Liimatainen K."/>
            <person name="Lipzen A."/>
            <person name="Lukacs Z."/>
            <person name="Mihaltcheva S."/>
            <person name="Morgado L.N."/>
            <person name="Niskanen T."/>
            <person name="Noordeloos M.E."/>
            <person name="Ohm R.A."/>
            <person name="Ortiz-Santana B."/>
            <person name="Ovrebo C."/>
            <person name="Racz N."/>
            <person name="Riley R."/>
            <person name="Savchenko A."/>
            <person name="Shiryaev A."/>
            <person name="Soop K."/>
            <person name="Spirin V."/>
            <person name="Szebenyi C."/>
            <person name="Tomsovsky M."/>
            <person name="Tulloss R.E."/>
            <person name="Uehling J."/>
            <person name="Grigoriev I.V."/>
            <person name="Vagvolgyi C."/>
            <person name="Papp T."/>
            <person name="Martin F.M."/>
            <person name="Miettinen O."/>
            <person name="Hibbett D.S."/>
            <person name="Nagy L.G."/>
        </authorList>
    </citation>
    <scope>NUCLEOTIDE SEQUENCE [LARGE SCALE GENOMIC DNA]</scope>
    <source>
        <strain evidence="2 3">CBS 166.37</strain>
    </source>
</reference>
<dbReference type="EMBL" id="ML213607">
    <property type="protein sequence ID" value="TFK37643.1"/>
    <property type="molecule type" value="Genomic_DNA"/>
</dbReference>
<keyword evidence="1" id="KW-1133">Transmembrane helix</keyword>
<feature type="transmembrane region" description="Helical" evidence="1">
    <location>
        <begin position="340"/>
        <end position="362"/>
    </location>
</feature>
<dbReference type="PANTHER" id="PTHR34391:SF2">
    <property type="entry name" value="TRP C-TERMINAL DOMAIN-CONTAINING PROTEIN"/>
    <property type="match status" value="1"/>
</dbReference>
<dbReference type="InterPro" id="IPR040410">
    <property type="entry name" value="UPF0658_Golgi"/>
</dbReference>
<dbReference type="AlphaFoldDB" id="A0A5C3LZ03"/>
<keyword evidence="1" id="KW-0472">Membrane</keyword>
<feature type="transmembrane region" description="Helical" evidence="1">
    <location>
        <begin position="374"/>
        <end position="394"/>
    </location>
</feature>
<evidence type="ECO:0000313" key="2">
    <source>
        <dbReference type="EMBL" id="TFK37643.1"/>
    </source>
</evidence>
<feature type="transmembrane region" description="Helical" evidence="1">
    <location>
        <begin position="304"/>
        <end position="328"/>
    </location>
</feature>
<feature type="transmembrane region" description="Helical" evidence="1">
    <location>
        <begin position="400"/>
        <end position="425"/>
    </location>
</feature>
<dbReference type="GO" id="GO:0005794">
    <property type="term" value="C:Golgi apparatus"/>
    <property type="evidence" value="ECO:0007669"/>
    <property type="project" value="TreeGrafter"/>
</dbReference>
<organism evidence="2 3">
    <name type="scientific">Crucibulum laeve</name>
    <dbReference type="NCBI Taxonomy" id="68775"/>
    <lineage>
        <taxon>Eukaryota</taxon>
        <taxon>Fungi</taxon>
        <taxon>Dikarya</taxon>
        <taxon>Basidiomycota</taxon>
        <taxon>Agaricomycotina</taxon>
        <taxon>Agaricomycetes</taxon>
        <taxon>Agaricomycetidae</taxon>
        <taxon>Agaricales</taxon>
        <taxon>Agaricineae</taxon>
        <taxon>Nidulariaceae</taxon>
        <taxon>Crucibulum</taxon>
    </lineage>
</organism>
<dbReference type="Proteomes" id="UP000308652">
    <property type="component" value="Unassembled WGS sequence"/>
</dbReference>
<name>A0A5C3LZ03_9AGAR</name>
<evidence type="ECO:0000313" key="3">
    <source>
        <dbReference type="Proteomes" id="UP000308652"/>
    </source>
</evidence>
<protein>
    <submittedName>
        <fullName evidence="2">Uncharacterized protein</fullName>
    </submittedName>
</protein>
<gene>
    <name evidence="2" type="ORF">BDQ12DRAFT_150777</name>
</gene>
<keyword evidence="3" id="KW-1185">Reference proteome</keyword>
<feature type="transmembrane region" description="Helical" evidence="1">
    <location>
        <begin position="206"/>
        <end position="225"/>
    </location>
</feature>
<evidence type="ECO:0000256" key="1">
    <source>
        <dbReference type="SAM" id="Phobius"/>
    </source>
</evidence>